<protein>
    <submittedName>
        <fullName evidence="1">Uncharacterized protein</fullName>
    </submittedName>
</protein>
<evidence type="ECO:0000313" key="2">
    <source>
        <dbReference type="Proteomes" id="UP000076858"/>
    </source>
</evidence>
<comment type="caution">
    <text evidence="1">The sequence shown here is derived from an EMBL/GenBank/DDBJ whole genome shotgun (WGS) entry which is preliminary data.</text>
</comment>
<keyword evidence="2" id="KW-1185">Reference proteome</keyword>
<sequence length="35" mass="4405">MRFSGCGYFSTSWFCRAWFLLRLDFTWKNCFQHFD</sequence>
<organism evidence="1 2">
    <name type="scientific">Daphnia magna</name>
    <dbReference type="NCBI Taxonomy" id="35525"/>
    <lineage>
        <taxon>Eukaryota</taxon>
        <taxon>Metazoa</taxon>
        <taxon>Ecdysozoa</taxon>
        <taxon>Arthropoda</taxon>
        <taxon>Crustacea</taxon>
        <taxon>Branchiopoda</taxon>
        <taxon>Diplostraca</taxon>
        <taxon>Cladocera</taxon>
        <taxon>Anomopoda</taxon>
        <taxon>Daphniidae</taxon>
        <taxon>Daphnia</taxon>
    </lineage>
</organism>
<accession>A0A162SEL0</accession>
<gene>
    <name evidence="1" type="ORF">APZ42_011890</name>
</gene>
<dbReference type="AlphaFoldDB" id="A0A162SEL0"/>
<reference evidence="1 2" key="1">
    <citation type="submission" date="2016-03" db="EMBL/GenBank/DDBJ databases">
        <title>EvidentialGene: Evidence-directed Construction of Genes on Genomes.</title>
        <authorList>
            <person name="Gilbert D.G."/>
            <person name="Choi J.-H."/>
            <person name="Mockaitis K."/>
            <person name="Colbourne J."/>
            <person name="Pfrender M."/>
        </authorList>
    </citation>
    <scope>NUCLEOTIDE SEQUENCE [LARGE SCALE GENOMIC DNA]</scope>
    <source>
        <strain evidence="1 2">Xinb3</strain>
        <tissue evidence="1">Complete organism</tissue>
    </source>
</reference>
<dbReference type="EMBL" id="LRGB01000037">
    <property type="protein sequence ID" value="KZS21226.1"/>
    <property type="molecule type" value="Genomic_DNA"/>
</dbReference>
<name>A0A162SEL0_9CRUS</name>
<proteinExistence type="predicted"/>
<evidence type="ECO:0000313" key="1">
    <source>
        <dbReference type="EMBL" id="KZS21226.1"/>
    </source>
</evidence>
<dbReference type="Proteomes" id="UP000076858">
    <property type="component" value="Unassembled WGS sequence"/>
</dbReference>